<dbReference type="Proteomes" id="UP000692954">
    <property type="component" value="Unassembled WGS sequence"/>
</dbReference>
<organism evidence="1 2">
    <name type="scientific">Paramecium sonneborni</name>
    <dbReference type="NCBI Taxonomy" id="65129"/>
    <lineage>
        <taxon>Eukaryota</taxon>
        <taxon>Sar</taxon>
        <taxon>Alveolata</taxon>
        <taxon>Ciliophora</taxon>
        <taxon>Intramacronucleata</taxon>
        <taxon>Oligohymenophorea</taxon>
        <taxon>Peniculida</taxon>
        <taxon>Parameciidae</taxon>
        <taxon>Paramecium</taxon>
    </lineage>
</organism>
<protein>
    <submittedName>
        <fullName evidence="1">Uncharacterized protein</fullName>
    </submittedName>
</protein>
<evidence type="ECO:0000313" key="1">
    <source>
        <dbReference type="EMBL" id="CAD8101484.1"/>
    </source>
</evidence>
<dbReference type="InterPro" id="IPR010736">
    <property type="entry name" value="SHIPPO-rpt"/>
</dbReference>
<evidence type="ECO:0000313" key="2">
    <source>
        <dbReference type="Proteomes" id="UP000692954"/>
    </source>
</evidence>
<dbReference type="Pfam" id="PF07004">
    <property type="entry name" value="SHIPPO-rpt"/>
    <property type="match status" value="1"/>
</dbReference>
<dbReference type="OrthoDB" id="283550at2759"/>
<accession>A0A8S1PET4</accession>
<comment type="caution">
    <text evidence="1">The sequence shown here is derived from an EMBL/GenBank/DDBJ whole genome shotgun (WGS) entry which is preliminary data.</text>
</comment>
<reference evidence="1" key="1">
    <citation type="submission" date="2021-01" db="EMBL/GenBank/DDBJ databases">
        <authorList>
            <consortium name="Genoscope - CEA"/>
            <person name="William W."/>
        </authorList>
    </citation>
    <scope>NUCLEOTIDE SEQUENCE</scope>
</reference>
<sequence length="363" mass="42182">MVYSFGQVKGSNPALRTFAPAPNAYHPKFVFKQQALQWTQAEFILEVLVMQHKGYDSKIEGPKYTMSGKHDLKLVSLSPGPGNYDDESFSSVYKKQLIYTLVGLKYHTSQQDIVPGPGQCDLKFSYISNSPTQPRLTSLKGGMTPRSGWKIKEYIQKTLCKYLQIVLYQRNHNLHEQYNTYYNQNLKLIIQYACSIYPNFLLSKRSQSSNQIDPGQYDQDISTIKSNYLSYKTEDWLSQVHYRGQLQLFKFHINQEMIQMILQPQLLDLIHRWSQLRDLSIIPIFLHTFQGLDNITQMIQLLNQKMVLLKLCQNVELLTSGQYSIKSYLKGPQWGFSKDIRLGLIKKELIPRYGAYKYSSQIL</sequence>
<name>A0A8S1PET4_9CILI</name>
<proteinExistence type="predicted"/>
<gene>
    <name evidence="1" type="ORF">PSON_ATCC_30995.1.T0760005</name>
</gene>
<keyword evidence="2" id="KW-1185">Reference proteome</keyword>
<dbReference type="EMBL" id="CAJJDN010000076">
    <property type="protein sequence ID" value="CAD8101484.1"/>
    <property type="molecule type" value="Genomic_DNA"/>
</dbReference>
<dbReference type="AlphaFoldDB" id="A0A8S1PET4"/>